<dbReference type="OMA" id="GVWSAME"/>
<dbReference type="Gene3D" id="1.10.287.950">
    <property type="entry name" value="Methyl-accepting chemotaxis protein"/>
    <property type="match status" value="1"/>
</dbReference>
<accession>A0A248LN29</accession>
<dbReference type="CDD" id="cd11386">
    <property type="entry name" value="MCP_signal"/>
    <property type="match status" value="1"/>
</dbReference>
<organism evidence="8 9">
    <name type="scientific">Laribacter hongkongensis</name>
    <dbReference type="NCBI Taxonomy" id="168471"/>
    <lineage>
        <taxon>Bacteria</taxon>
        <taxon>Pseudomonadati</taxon>
        <taxon>Pseudomonadota</taxon>
        <taxon>Betaproteobacteria</taxon>
        <taxon>Neisseriales</taxon>
        <taxon>Aquaspirillaceae</taxon>
        <taxon>Laribacter</taxon>
    </lineage>
</organism>
<keyword evidence="6" id="KW-0807">Transducer</keyword>
<gene>
    <name evidence="8" type="ORF">LHGZ1_3307</name>
</gene>
<dbReference type="InterPro" id="IPR003660">
    <property type="entry name" value="HAMP_dom"/>
</dbReference>
<keyword evidence="3" id="KW-0812">Transmembrane</keyword>
<evidence type="ECO:0000256" key="1">
    <source>
        <dbReference type="ARBA" id="ARBA00004651"/>
    </source>
</evidence>
<dbReference type="EMBL" id="CP022115">
    <property type="protein sequence ID" value="ASJ26138.1"/>
    <property type="molecule type" value="Genomic_DNA"/>
</dbReference>
<dbReference type="SMART" id="SM00283">
    <property type="entry name" value="MA"/>
    <property type="match status" value="1"/>
</dbReference>
<dbReference type="GO" id="GO:0006935">
    <property type="term" value="P:chemotaxis"/>
    <property type="evidence" value="ECO:0007669"/>
    <property type="project" value="UniProtKB-ARBA"/>
</dbReference>
<protein>
    <submittedName>
        <fullName evidence="8">Putative methyl-accepting chemotaxis protein</fullName>
    </submittedName>
</protein>
<dbReference type="OrthoDB" id="8555762at2"/>
<evidence type="ECO:0000313" key="8">
    <source>
        <dbReference type="EMBL" id="ASJ26138.1"/>
    </source>
</evidence>
<dbReference type="PROSITE" id="PS50111">
    <property type="entry name" value="CHEMOTAXIS_TRANSDUC_2"/>
    <property type="match status" value="1"/>
</dbReference>
<keyword evidence="2" id="KW-1003">Cell membrane</keyword>
<name>A0A248LN29_9NEIS</name>
<dbReference type="FunFam" id="1.10.287.950:FF:000001">
    <property type="entry name" value="Methyl-accepting chemotaxis sensory transducer"/>
    <property type="match status" value="1"/>
</dbReference>
<evidence type="ECO:0000256" key="5">
    <source>
        <dbReference type="ARBA" id="ARBA00023136"/>
    </source>
</evidence>
<dbReference type="Gene3D" id="3.30.450.20">
    <property type="entry name" value="PAS domain"/>
    <property type="match status" value="1"/>
</dbReference>
<dbReference type="Proteomes" id="UP000197424">
    <property type="component" value="Chromosome"/>
</dbReference>
<evidence type="ECO:0000256" key="6">
    <source>
        <dbReference type="ARBA" id="ARBA00023224"/>
    </source>
</evidence>
<dbReference type="GO" id="GO:0005886">
    <property type="term" value="C:plasma membrane"/>
    <property type="evidence" value="ECO:0007669"/>
    <property type="project" value="UniProtKB-SubCell"/>
</dbReference>
<dbReference type="SMART" id="SM01049">
    <property type="entry name" value="Cache_2"/>
    <property type="match status" value="1"/>
</dbReference>
<dbReference type="AlphaFoldDB" id="A0A248LN29"/>
<comment type="similarity">
    <text evidence="7">Belongs to the methyl-accepting chemotaxis (MCP) protein family.</text>
</comment>
<dbReference type="PANTHER" id="PTHR32089:SF119">
    <property type="entry name" value="METHYL-ACCEPTING CHEMOTAXIS PROTEIN CTPL"/>
    <property type="match status" value="1"/>
</dbReference>
<dbReference type="PROSITE" id="PS50885">
    <property type="entry name" value="HAMP"/>
    <property type="match status" value="1"/>
</dbReference>
<dbReference type="InterPro" id="IPR033480">
    <property type="entry name" value="sCache_2"/>
</dbReference>
<proteinExistence type="inferred from homology"/>
<dbReference type="InterPro" id="IPR004089">
    <property type="entry name" value="MCPsignal_dom"/>
</dbReference>
<evidence type="ECO:0000256" key="4">
    <source>
        <dbReference type="ARBA" id="ARBA00022989"/>
    </source>
</evidence>
<dbReference type="PANTHER" id="PTHR32089">
    <property type="entry name" value="METHYL-ACCEPTING CHEMOTAXIS PROTEIN MCPB"/>
    <property type="match status" value="1"/>
</dbReference>
<evidence type="ECO:0000256" key="2">
    <source>
        <dbReference type="ARBA" id="ARBA00022475"/>
    </source>
</evidence>
<comment type="subcellular location">
    <subcellularLocation>
        <location evidence="1">Cell membrane</location>
        <topology evidence="1">Multi-pass membrane protein</topology>
    </subcellularLocation>
</comment>
<dbReference type="RefSeq" id="WP_012698560.1">
    <property type="nucleotide sequence ID" value="NZ_CP022115.1"/>
</dbReference>
<sequence>MSMRNKLLMLVGIALSGLVLLSSLSLYELRQSLLADRMEKTRNLVEMAVSVTGYYEREAQEGRLETADAQRLAKNALTRLRYDGEEYFFVLDQELTYVAHGFKQALVGKSAFGVSTPDGEDVGQLLRGALQGNGEFHYRWDKPGSSAPVQKLSFVASSPAWHWVIGTGIYVDDVDSAFWRAAMFQLSVIGVLIAILLVVSIVIVRDLLRRLGGEPAYAVTVVRQIAAGHLTTPVRLRANDHDSLLASIADMQAQLRELIGNIVQTADDLGRRAGEIEAHAGETADHSEQQSQAAAAMASAIEQLTGSIRQIADHAGDARARSQASGEISRQSSEVIGRTIDEIRAISSEVGTASSSISELADKTESIRSIMGVIRDVADQTNLLALNAAIEAARAGESGRGFAVVADEVRKLAERTTSATHEIATMISAIQATSDASCANIGDAVRRAGQGVALAAEGGEAIARVQESAAQVVQVVNDISHSLNEQSQASNEIASHVEQIAQGAATNAAIVRDTARATVELHALTQRLRESVVRFNM</sequence>
<dbReference type="Pfam" id="PF17200">
    <property type="entry name" value="sCache_2"/>
    <property type="match status" value="1"/>
</dbReference>
<keyword evidence="5" id="KW-0472">Membrane</keyword>
<reference evidence="9" key="1">
    <citation type="submission" date="2017-06" db="EMBL/GenBank/DDBJ databases">
        <title>Whole genome sequence of Laribacter hongkongensis LHGZ1.</title>
        <authorList>
            <person name="Chen D."/>
            <person name="Wu H."/>
            <person name="Chen J."/>
        </authorList>
    </citation>
    <scope>NUCLEOTIDE SEQUENCE [LARGE SCALE GENOMIC DNA]</scope>
    <source>
        <strain evidence="9">LHGZ1</strain>
    </source>
</reference>
<dbReference type="Pfam" id="PF00015">
    <property type="entry name" value="MCPsignal"/>
    <property type="match status" value="1"/>
</dbReference>
<evidence type="ECO:0000256" key="7">
    <source>
        <dbReference type="ARBA" id="ARBA00029447"/>
    </source>
</evidence>
<evidence type="ECO:0000256" key="3">
    <source>
        <dbReference type="ARBA" id="ARBA00022692"/>
    </source>
</evidence>
<keyword evidence="4" id="KW-1133">Transmembrane helix</keyword>
<dbReference type="GO" id="GO:0007165">
    <property type="term" value="P:signal transduction"/>
    <property type="evidence" value="ECO:0007669"/>
    <property type="project" value="UniProtKB-KW"/>
</dbReference>
<dbReference type="SUPFAM" id="SSF58104">
    <property type="entry name" value="Methyl-accepting chemotaxis protein (MCP) signaling domain"/>
    <property type="match status" value="1"/>
</dbReference>
<evidence type="ECO:0000313" key="9">
    <source>
        <dbReference type="Proteomes" id="UP000197424"/>
    </source>
</evidence>